<gene>
    <name evidence="9" type="ORF">A5710_21305</name>
</gene>
<evidence type="ECO:0000259" key="8">
    <source>
        <dbReference type="PROSITE" id="PS50931"/>
    </source>
</evidence>
<keyword evidence="3" id="KW-0238">DNA-binding</keyword>
<comment type="similarity">
    <text evidence="1">Belongs to the LysR transcriptional regulatory family.</text>
</comment>
<keyword evidence="5" id="KW-0804">Transcription</keyword>
<organism evidence="9 10">
    <name type="scientific">Mycolicibacter sinensis (strain JDM601)</name>
    <name type="common">Mycobacterium sinense</name>
    <dbReference type="NCBI Taxonomy" id="875328"/>
    <lineage>
        <taxon>Bacteria</taxon>
        <taxon>Bacillati</taxon>
        <taxon>Actinomycetota</taxon>
        <taxon>Actinomycetes</taxon>
        <taxon>Mycobacteriales</taxon>
        <taxon>Mycobacteriaceae</taxon>
        <taxon>Mycolicibacter</taxon>
    </lineage>
</organism>
<keyword evidence="4" id="KW-0010">Activator</keyword>
<dbReference type="PANTHER" id="PTHR30346">
    <property type="entry name" value="TRANSCRIPTIONAL DUAL REGULATOR HCAR-RELATED"/>
    <property type="match status" value="1"/>
</dbReference>
<dbReference type="PRINTS" id="PR00039">
    <property type="entry name" value="HTHLYSR"/>
</dbReference>
<dbReference type="InterPro" id="IPR036390">
    <property type="entry name" value="WH_DNA-bd_sf"/>
</dbReference>
<dbReference type="GO" id="GO:0032993">
    <property type="term" value="C:protein-DNA complex"/>
    <property type="evidence" value="ECO:0007669"/>
    <property type="project" value="TreeGrafter"/>
</dbReference>
<evidence type="ECO:0000256" key="4">
    <source>
        <dbReference type="ARBA" id="ARBA00023159"/>
    </source>
</evidence>
<dbReference type="EMBL" id="LZKG01000085">
    <property type="protein sequence ID" value="OBI29526.1"/>
    <property type="molecule type" value="Genomic_DNA"/>
</dbReference>
<protein>
    <recommendedName>
        <fullName evidence="6">Probable hydrogen peroxide-inducible genes activator</fullName>
    </recommendedName>
</protein>
<dbReference type="GO" id="GO:0003677">
    <property type="term" value="F:DNA binding"/>
    <property type="evidence" value="ECO:0007669"/>
    <property type="project" value="UniProtKB-KW"/>
</dbReference>
<sequence length="309" mass="34028">MELRQLRYFVAVAEELHFGRAAARLHIAGPSLSQQIKALERDLKVQLFDRNRREVVLTAGGTALLPTARSLLAHADELRRQAAGLSDSEPVRLGYVNWRPVDLAERTAGVAQLHIDAWVLPSHAQALRVAERALDLAICWVQRADLDQLDLQARLIGADLLYAVSPVGEPNEPVAAKNLVVLLDSDIASWSSWNRYGVEFAHDTGAQTVHIDDGGVTGPAFFEHVRRQRRPVLNTPKAQNDRLPPDLVRRPVVSPRPFWSWSLVSRRDESRPAVELVGAALAEGVGELGLTGEDAWLPADDPYAGAAQR</sequence>
<evidence type="ECO:0000256" key="7">
    <source>
        <dbReference type="ARBA" id="ARBA00056658"/>
    </source>
</evidence>
<dbReference type="Gene3D" id="1.10.10.10">
    <property type="entry name" value="Winged helix-like DNA-binding domain superfamily/Winged helix DNA-binding domain"/>
    <property type="match status" value="1"/>
</dbReference>
<feature type="domain" description="HTH lysR-type" evidence="8">
    <location>
        <begin position="1"/>
        <end position="58"/>
    </location>
</feature>
<evidence type="ECO:0000256" key="6">
    <source>
        <dbReference type="ARBA" id="ARBA00040885"/>
    </source>
</evidence>
<accession>A0A1A2XXB7</accession>
<dbReference type="InterPro" id="IPR036388">
    <property type="entry name" value="WH-like_DNA-bd_sf"/>
</dbReference>
<dbReference type="FunFam" id="1.10.10.10:FF:000001">
    <property type="entry name" value="LysR family transcriptional regulator"/>
    <property type="match status" value="1"/>
</dbReference>
<evidence type="ECO:0000313" key="10">
    <source>
        <dbReference type="Proteomes" id="UP000093943"/>
    </source>
</evidence>
<keyword evidence="2" id="KW-0805">Transcription regulation</keyword>
<dbReference type="Proteomes" id="UP000093943">
    <property type="component" value="Unassembled WGS sequence"/>
</dbReference>
<comment type="function">
    <text evidence="7">Required for the induction the katG gene for catalase. Involved in the response to hydrogen peroxide.</text>
</comment>
<name>A0A1A2XXB7_MYCSD</name>
<dbReference type="PROSITE" id="PS50931">
    <property type="entry name" value="HTH_LYSR"/>
    <property type="match status" value="1"/>
</dbReference>
<evidence type="ECO:0000313" key="9">
    <source>
        <dbReference type="EMBL" id="OBI29526.1"/>
    </source>
</evidence>
<evidence type="ECO:0000256" key="1">
    <source>
        <dbReference type="ARBA" id="ARBA00009437"/>
    </source>
</evidence>
<dbReference type="RefSeq" id="WP_065019206.1">
    <property type="nucleotide sequence ID" value="NZ_LZKG01000085.1"/>
</dbReference>
<dbReference type="Pfam" id="PF00126">
    <property type="entry name" value="HTH_1"/>
    <property type="match status" value="1"/>
</dbReference>
<evidence type="ECO:0000256" key="5">
    <source>
        <dbReference type="ARBA" id="ARBA00023163"/>
    </source>
</evidence>
<evidence type="ECO:0000256" key="2">
    <source>
        <dbReference type="ARBA" id="ARBA00023015"/>
    </source>
</evidence>
<comment type="caution">
    <text evidence="9">The sequence shown here is derived from an EMBL/GenBank/DDBJ whole genome shotgun (WGS) entry which is preliminary data.</text>
</comment>
<dbReference type="InterPro" id="IPR000847">
    <property type="entry name" value="LysR_HTH_N"/>
</dbReference>
<dbReference type="GO" id="GO:0003700">
    <property type="term" value="F:DNA-binding transcription factor activity"/>
    <property type="evidence" value="ECO:0007669"/>
    <property type="project" value="InterPro"/>
</dbReference>
<dbReference type="PANTHER" id="PTHR30346:SF0">
    <property type="entry name" value="HCA OPERON TRANSCRIPTIONAL ACTIVATOR HCAR"/>
    <property type="match status" value="1"/>
</dbReference>
<evidence type="ECO:0000256" key="3">
    <source>
        <dbReference type="ARBA" id="ARBA00023125"/>
    </source>
</evidence>
<proteinExistence type="inferred from homology"/>
<reference evidence="10" key="1">
    <citation type="submission" date="2016-06" db="EMBL/GenBank/DDBJ databases">
        <authorList>
            <person name="Sutton G."/>
            <person name="Brinkac L."/>
            <person name="Sanka R."/>
            <person name="Adams M."/>
            <person name="Lau E."/>
            <person name="Sam S."/>
            <person name="Sreng N."/>
            <person name="Him V."/>
            <person name="Kerleguer A."/>
            <person name="Cheng S."/>
        </authorList>
    </citation>
    <scope>NUCLEOTIDE SEQUENCE [LARGE SCALE GENOMIC DNA]</scope>
    <source>
        <strain evidence="10">E1876</strain>
    </source>
</reference>
<dbReference type="AlphaFoldDB" id="A0A1A2XXB7"/>
<dbReference type="SUPFAM" id="SSF46785">
    <property type="entry name" value="Winged helix' DNA-binding domain"/>
    <property type="match status" value="1"/>
</dbReference>